<dbReference type="RefSeq" id="WP_111297217.1">
    <property type="nucleotide sequence ID" value="NZ_QKZV01000013.1"/>
</dbReference>
<dbReference type="InterPro" id="IPR000866">
    <property type="entry name" value="AhpC/TSA"/>
</dbReference>
<evidence type="ECO:0000259" key="1">
    <source>
        <dbReference type="PROSITE" id="PS51352"/>
    </source>
</evidence>
<accession>A0A2W7REX8</accession>
<dbReference type="PANTHER" id="PTHR42852">
    <property type="entry name" value="THIOL:DISULFIDE INTERCHANGE PROTEIN DSBE"/>
    <property type="match status" value="1"/>
</dbReference>
<dbReference type="InterPro" id="IPR013766">
    <property type="entry name" value="Thioredoxin_domain"/>
</dbReference>
<keyword evidence="2" id="KW-0413">Isomerase</keyword>
<dbReference type="PROSITE" id="PS51257">
    <property type="entry name" value="PROKAR_LIPOPROTEIN"/>
    <property type="match status" value="1"/>
</dbReference>
<dbReference type="Gene3D" id="3.40.30.10">
    <property type="entry name" value="Glutaredoxin"/>
    <property type="match status" value="1"/>
</dbReference>
<dbReference type="EMBL" id="QKZV01000013">
    <property type="protein sequence ID" value="PZX59488.1"/>
    <property type="molecule type" value="Genomic_DNA"/>
</dbReference>
<sequence length="250" mass="28830">MKYTFVWLLIYFFYGCTSPNKNAIAIVNAPEIEKNIMSWLYYERDYMNWSADCIAYNEQDILITKKDFLKQLTTGKYIPVRLQSKDSIIQYQLSIAHNAEVGNLIRNKAIVESHYDSMRGMPLPNFNFKTINGAIVGNNSTPRKTYVLNCWFIHCKSCVAEFSQLNELVDAYKNRPDIGFLGLAFDSTDSIKAFLPNHTFKYTIIPNKEKYLMDTLQIIGFPTQLIVDSTGHIMNVYSNLNEMKAALKHL</sequence>
<evidence type="ECO:0000313" key="3">
    <source>
        <dbReference type="Proteomes" id="UP000249720"/>
    </source>
</evidence>
<dbReference type="SUPFAM" id="SSF52833">
    <property type="entry name" value="Thioredoxin-like"/>
    <property type="match status" value="1"/>
</dbReference>
<gene>
    <name evidence="2" type="ORF">LX80_02735</name>
</gene>
<proteinExistence type="predicted"/>
<keyword evidence="3" id="KW-1185">Reference proteome</keyword>
<reference evidence="2 3" key="1">
    <citation type="submission" date="2018-06" db="EMBL/GenBank/DDBJ databases">
        <title>Genomic Encyclopedia of Archaeal and Bacterial Type Strains, Phase II (KMG-II): from individual species to whole genera.</title>
        <authorList>
            <person name="Goeker M."/>
        </authorList>
    </citation>
    <scope>NUCLEOTIDE SEQUENCE [LARGE SCALE GENOMIC DNA]</scope>
    <source>
        <strain evidence="2 3">DSM 23241</strain>
    </source>
</reference>
<feature type="domain" description="Thioredoxin" evidence="1">
    <location>
        <begin position="117"/>
        <end position="250"/>
    </location>
</feature>
<dbReference type="PANTHER" id="PTHR42852:SF17">
    <property type="entry name" value="THIOREDOXIN-LIKE PROTEIN HI_1115"/>
    <property type="match status" value="1"/>
</dbReference>
<dbReference type="InterPro" id="IPR050553">
    <property type="entry name" value="Thioredoxin_ResA/DsbE_sf"/>
</dbReference>
<dbReference type="CDD" id="cd02966">
    <property type="entry name" value="TlpA_like_family"/>
    <property type="match status" value="1"/>
</dbReference>
<dbReference type="Pfam" id="PF00578">
    <property type="entry name" value="AhpC-TSA"/>
    <property type="match status" value="1"/>
</dbReference>
<dbReference type="GO" id="GO:0016853">
    <property type="term" value="F:isomerase activity"/>
    <property type="evidence" value="ECO:0007669"/>
    <property type="project" value="UniProtKB-KW"/>
</dbReference>
<name>A0A2W7REX8_9BACT</name>
<dbReference type="Proteomes" id="UP000249720">
    <property type="component" value="Unassembled WGS sequence"/>
</dbReference>
<dbReference type="OrthoDB" id="9815205at2"/>
<protein>
    <submittedName>
        <fullName evidence="2">Thiol-disulfide isomerase/thioredoxin</fullName>
    </submittedName>
</protein>
<comment type="caution">
    <text evidence="2">The sequence shown here is derived from an EMBL/GenBank/DDBJ whole genome shotgun (WGS) entry which is preliminary data.</text>
</comment>
<dbReference type="PROSITE" id="PS51352">
    <property type="entry name" value="THIOREDOXIN_2"/>
    <property type="match status" value="1"/>
</dbReference>
<dbReference type="InterPro" id="IPR036249">
    <property type="entry name" value="Thioredoxin-like_sf"/>
</dbReference>
<dbReference type="GO" id="GO:0016209">
    <property type="term" value="F:antioxidant activity"/>
    <property type="evidence" value="ECO:0007669"/>
    <property type="project" value="InterPro"/>
</dbReference>
<organism evidence="2 3">
    <name type="scientific">Hydrotalea sandarakina</name>
    <dbReference type="NCBI Taxonomy" id="1004304"/>
    <lineage>
        <taxon>Bacteria</taxon>
        <taxon>Pseudomonadati</taxon>
        <taxon>Bacteroidota</taxon>
        <taxon>Chitinophagia</taxon>
        <taxon>Chitinophagales</taxon>
        <taxon>Chitinophagaceae</taxon>
        <taxon>Hydrotalea</taxon>
    </lineage>
</organism>
<dbReference type="AlphaFoldDB" id="A0A2W7REX8"/>
<dbReference type="GO" id="GO:0016491">
    <property type="term" value="F:oxidoreductase activity"/>
    <property type="evidence" value="ECO:0007669"/>
    <property type="project" value="InterPro"/>
</dbReference>
<evidence type="ECO:0000313" key="2">
    <source>
        <dbReference type="EMBL" id="PZX59488.1"/>
    </source>
</evidence>